<evidence type="ECO:0000313" key="2">
    <source>
        <dbReference type="Proteomes" id="UP000325218"/>
    </source>
</evidence>
<proteinExistence type="predicted"/>
<dbReference type="Proteomes" id="UP000325218">
    <property type="component" value="Unassembled WGS sequence"/>
</dbReference>
<dbReference type="InterPro" id="IPR019615">
    <property type="entry name" value="DUF2487"/>
</dbReference>
<dbReference type="Pfam" id="PF10673">
    <property type="entry name" value="DUF2487"/>
    <property type="match status" value="1"/>
</dbReference>
<organism evidence="1 2">
    <name type="scientific">Paenibacillus faecis</name>
    <dbReference type="NCBI Taxonomy" id="862114"/>
    <lineage>
        <taxon>Bacteria</taxon>
        <taxon>Bacillati</taxon>
        <taxon>Bacillota</taxon>
        <taxon>Bacilli</taxon>
        <taxon>Bacillales</taxon>
        <taxon>Paenibacillaceae</taxon>
        <taxon>Paenibacillus</taxon>
    </lineage>
</organism>
<dbReference type="EMBL" id="VSDO01000002">
    <property type="protein sequence ID" value="TYA13328.1"/>
    <property type="molecule type" value="Genomic_DNA"/>
</dbReference>
<name>A0A5D0CUC5_9BACL</name>
<evidence type="ECO:0000313" key="1">
    <source>
        <dbReference type="EMBL" id="TYA13328.1"/>
    </source>
</evidence>
<dbReference type="RefSeq" id="WP_148451924.1">
    <property type="nucleotide sequence ID" value="NZ_BORZ01000001.1"/>
</dbReference>
<protein>
    <submittedName>
        <fullName evidence="1">DUF2487 family protein</fullName>
    </submittedName>
</protein>
<keyword evidence="2" id="KW-1185">Reference proteome</keyword>
<dbReference type="AlphaFoldDB" id="A0A5D0CUC5"/>
<gene>
    <name evidence="1" type="ORF">FRY98_11730</name>
</gene>
<accession>A0A5D0CUC5</accession>
<comment type="caution">
    <text evidence="1">The sequence shown here is derived from an EMBL/GenBank/DDBJ whole genome shotgun (WGS) entry which is preliminary data.</text>
</comment>
<sequence length="142" mass="16457">MKFSEIEPGTWEELRPYLDTCLIPVTGLTGTEQPYEVVEALEKLRDVMDWVEVPFHGRVVTYPSFQYGEGEMMPHINEVCRRLKRSGFAYAIVISDRLELRREQLPDADLLITPALFLPTEGKLSKQRVMEEVQLLWQEGSK</sequence>
<reference evidence="1 2" key="1">
    <citation type="submission" date="2019-08" db="EMBL/GenBank/DDBJ databases">
        <title>Genome sequencing of Paenibacillus faecis DSM 23593(T).</title>
        <authorList>
            <person name="Kook J.-K."/>
            <person name="Park S.-N."/>
            <person name="Lim Y.K."/>
        </authorList>
    </citation>
    <scope>NUCLEOTIDE SEQUENCE [LARGE SCALE GENOMIC DNA]</scope>
    <source>
        <strain evidence="1 2">DSM 23593</strain>
    </source>
</reference>
<dbReference type="OrthoDB" id="2678750at2"/>